<proteinExistence type="predicted"/>
<protein>
    <submittedName>
        <fullName evidence="1">Uncharacterized protein</fullName>
    </submittedName>
</protein>
<accession>A0A067W4W2</accession>
<dbReference type="SUPFAM" id="SSF51126">
    <property type="entry name" value="Pectin lyase-like"/>
    <property type="match status" value="1"/>
</dbReference>
<dbReference type="InterPro" id="IPR011050">
    <property type="entry name" value="Pectin_lyase_fold/virulence"/>
</dbReference>
<dbReference type="EMBL" id="AHPL01000010">
    <property type="protein sequence ID" value="KEC54789.1"/>
    <property type="molecule type" value="Genomic_DNA"/>
</dbReference>
<organism evidence="1 2">
    <name type="scientific">Bartonella koehlerae C-29</name>
    <dbReference type="NCBI Taxonomy" id="1134510"/>
    <lineage>
        <taxon>Bacteria</taxon>
        <taxon>Pseudomonadati</taxon>
        <taxon>Pseudomonadota</taxon>
        <taxon>Alphaproteobacteria</taxon>
        <taxon>Hyphomicrobiales</taxon>
        <taxon>Bartonellaceae</taxon>
        <taxon>Bartonella</taxon>
    </lineage>
</organism>
<dbReference type="Proteomes" id="UP000027015">
    <property type="component" value="Unassembled WGS sequence"/>
</dbReference>
<dbReference type="Gene3D" id="2.160.20.20">
    <property type="match status" value="1"/>
</dbReference>
<comment type="caution">
    <text evidence="1">The sequence shown here is derived from an EMBL/GenBank/DDBJ whole genome shotgun (WGS) entry which is preliminary data.</text>
</comment>
<dbReference type="InterPro" id="IPR012332">
    <property type="entry name" value="Autotransporter_pectin_lyase_C"/>
</dbReference>
<name>A0A067W4W2_9HYPH</name>
<reference evidence="1 2" key="1">
    <citation type="submission" date="2012-04" db="EMBL/GenBank/DDBJ databases">
        <title>The Genome Sequence of Bartonella koehlerae C-29.</title>
        <authorList>
            <consortium name="The Broad Institute Genome Sequencing Platform"/>
            <consortium name="The Broad Institute Genome Sequencing Center for Infectious Disease"/>
            <person name="Feldgarden M."/>
            <person name="Kirby J."/>
            <person name="Kosoy M."/>
            <person name="Birtles R."/>
            <person name="Probert W.S."/>
            <person name="Chiaraviglio L."/>
            <person name="Walker B."/>
            <person name="Young S.K."/>
            <person name="Zeng Q."/>
            <person name="Gargeya S."/>
            <person name="Fitzgerald M."/>
            <person name="Haas B."/>
            <person name="Abouelleil A."/>
            <person name="Alvarado L."/>
            <person name="Arachchi H.M."/>
            <person name="Berlin A.M."/>
            <person name="Chapman S.B."/>
            <person name="Goldberg J."/>
            <person name="Griggs A."/>
            <person name="Gujja S."/>
            <person name="Hansen M."/>
            <person name="Howarth C."/>
            <person name="Imamovic A."/>
            <person name="Larimer J."/>
            <person name="McCowen C."/>
            <person name="Montmayeur A."/>
            <person name="Murphy C."/>
            <person name="Neiman D."/>
            <person name="Pearson M."/>
            <person name="Priest M."/>
            <person name="Roberts A."/>
            <person name="Saif S."/>
            <person name="Shea T."/>
            <person name="Sisk P."/>
            <person name="Sykes S."/>
            <person name="Wortman J."/>
            <person name="Nusbaum C."/>
            <person name="Birren B."/>
        </authorList>
    </citation>
    <scope>NUCLEOTIDE SEQUENCE [LARGE SCALE GENOMIC DNA]</scope>
    <source>
        <strain evidence="1 2">C-29</strain>
    </source>
</reference>
<dbReference type="HOGENOM" id="CLU_1412739_0_0_5"/>
<dbReference type="AlphaFoldDB" id="A0A067W4W2"/>
<gene>
    <name evidence="1" type="ORF">O9A_01403</name>
</gene>
<sequence>MATVTIVLFNIQFNAYGESLEVSMEKLEVSKKTYETLHAKDNGTIIGKDLNITGNKDINSNPIVITPVVKVEGANSVIELIGSTIKGESSDITVDLEAKDSGTLKISNGTITVSKIGASFSNSDKNTLENVKISSNAGNAPMDKGISANKSNITLNNVTITQAKNSIFADDQSQITILGGSFDGETDGIYAT</sequence>
<dbReference type="eggNOG" id="COG3468">
    <property type="taxonomic scope" value="Bacteria"/>
</dbReference>
<dbReference type="PATRIC" id="fig|1134510.3.peg.1602"/>
<evidence type="ECO:0000313" key="1">
    <source>
        <dbReference type="EMBL" id="KEC54789.1"/>
    </source>
</evidence>
<evidence type="ECO:0000313" key="2">
    <source>
        <dbReference type="Proteomes" id="UP000027015"/>
    </source>
</evidence>
<keyword evidence="2" id="KW-1185">Reference proteome</keyword>